<sequence>MEPLEWVAVSQCGHRVVCSVCAARVRSRDNSDHRCCICKIFCPTVVVTKAAAAADGEPTFSKMLSADFLGCRSSSILLANAEHRCLVLHHRPRVSFLLSNPKPPQNRLQPS</sequence>
<proteinExistence type="predicted"/>
<organism evidence="1 2">
    <name type="scientific">Oryza meyeriana var. granulata</name>
    <dbReference type="NCBI Taxonomy" id="110450"/>
    <lineage>
        <taxon>Eukaryota</taxon>
        <taxon>Viridiplantae</taxon>
        <taxon>Streptophyta</taxon>
        <taxon>Embryophyta</taxon>
        <taxon>Tracheophyta</taxon>
        <taxon>Spermatophyta</taxon>
        <taxon>Magnoliopsida</taxon>
        <taxon>Liliopsida</taxon>
        <taxon>Poales</taxon>
        <taxon>Poaceae</taxon>
        <taxon>BOP clade</taxon>
        <taxon>Oryzoideae</taxon>
        <taxon>Oryzeae</taxon>
        <taxon>Oryzinae</taxon>
        <taxon>Oryza</taxon>
        <taxon>Oryza meyeriana</taxon>
    </lineage>
</organism>
<dbReference type="Proteomes" id="UP000479710">
    <property type="component" value="Unassembled WGS sequence"/>
</dbReference>
<dbReference type="GO" id="GO:0016567">
    <property type="term" value="P:protein ubiquitination"/>
    <property type="evidence" value="ECO:0007669"/>
    <property type="project" value="TreeGrafter"/>
</dbReference>
<dbReference type="AlphaFoldDB" id="A0A6G1EAA1"/>
<dbReference type="PANTHER" id="PTHR22938:SF15">
    <property type="entry name" value="OS01G0568000 PROTEIN"/>
    <property type="match status" value="1"/>
</dbReference>
<dbReference type="EMBL" id="SPHZ02000005">
    <property type="protein sequence ID" value="KAF0920873.1"/>
    <property type="molecule type" value="Genomic_DNA"/>
</dbReference>
<dbReference type="InterPro" id="IPR044288">
    <property type="entry name" value="ZNF598/HEL2"/>
</dbReference>
<dbReference type="PANTHER" id="PTHR22938">
    <property type="entry name" value="ZINC FINGER PROTEIN 598"/>
    <property type="match status" value="1"/>
</dbReference>
<dbReference type="GO" id="GO:0061630">
    <property type="term" value="F:ubiquitin protein ligase activity"/>
    <property type="evidence" value="ECO:0007669"/>
    <property type="project" value="InterPro"/>
</dbReference>
<gene>
    <name evidence="1" type="ORF">E2562_037533</name>
</gene>
<dbReference type="GO" id="GO:0043022">
    <property type="term" value="F:ribosome binding"/>
    <property type="evidence" value="ECO:0007669"/>
    <property type="project" value="TreeGrafter"/>
</dbReference>
<keyword evidence="2" id="KW-1185">Reference proteome</keyword>
<comment type="caution">
    <text evidence="1">The sequence shown here is derived from an EMBL/GenBank/DDBJ whole genome shotgun (WGS) entry which is preliminary data.</text>
</comment>
<evidence type="ECO:0000313" key="2">
    <source>
        <dbReference type="Proteomes" id="UP000479710"/>
    </source>
</evidence>
<protein>
    <submittedName>
        <fullName evidence="1">Uncharacterized protein</fullName>
    </submittedName>
</protein>
<name>A0A6G1EAA1_9ORYZ</name>
<evidence type="ECO:0000313" key="1">
    <source>
        <dbReference type="EMBL" id="KAF0920873.1"/>
    </source>
</evidence>
<dbReference type="OrthoDB" id="663895at2759"/>
<accession>A0A6G1EAA1</accession>
<reference evidence="1 2" key="1">
    <citation type="submission" date="2019-11" db="EMBL/GenBank/DDBJ databases">
        <title>Whole genome sequence of Oryza granulata.</title>
        <authorList>
            <person name="Li W."/>
        </authorList>
    </citation>
    <scope>NUCLEOTIDE SEQUENCE [LARGE SCALE GENOMIC DNA]</scope>
    <source>
        <strain evidence="2">cv. Menghai</strain>
        <tissue evidence="1">Leaf</tissue>
    </source>
</reference>
<dbReference type="GO" id="GO:0072344">
    <property type="term" value="P:rescue of stalled ribosome"/>
    <property type="evidence" value="ECO:0007669"/>
    <property type="project" value="InterPro"/>
</dbReference>